<evidence type="ECO:0000313" key="3">
    <source>
        <dbReference type="Proteomes" id="UP000180253"/>
    </source>
</evidence>
<evidence type="ECO:0008006" key="4">
    <source>
        <dbReference type="Google" id="ProtNLM"/>
    </source>
</evidence>
<accession>A0A1S1NAW9</accession>
<evidence type="ECO:0000313" key="2">
    <source>
        <dbReference type="EMBL" id="OHU96545.1"/>
    </source>
</evidence>
<feature type="signal peptide" evidence="1">
    <location>
        <begin position="1"/>
        <end position="24"/>
    </location>
</feature>
<dbReference type="OrthoDB" id="6282885at2"/>
<dbReference type="GO" id="GO:0050482">
    <property type="term" value="P:arachidonate secretion"/>
    <property type="evidence" value="ECO:0007669"/>
    <property type="project" value="InterPro"/>
</dbReference>
<keyword evidence="3" id="KW-1185">Reference proteome</keyword>
<organism evidence="2 3">
    <name type="scientific">Pseudoalteromonas byunsanensis</name>
    <dbReference type="NCBI Taxonomy" id="327939"/>
    <lineage>
        <taxon>Bacteria</taxon>
        <taxon>Pseudomonadati</taxon>
        <taxon>Pseudomonadota</taxon>
        <taxon>Gammaproteobacteria</taxon>
        <taxon>Alteromonadales</taxon>
        <taxon>Pseudoalteromonadaceae</taxon>
        <taxon>Pseudoalteromonas</taxon>
    </lineage>
</organism>
<dbReference type="Gene3D" id="1.20.90.10">
    <property type="entry name" value="Phospholipase A2 domain"/>
    <property type="match status" value="1"/>
</dbReference>
<dbReference type="GO" id="GO:0004623">
    <property type="term" value="F:phospholipase A2 activity"/>
    <property type="evidence" value="ECO:0007669"/>
    <property type="project" value="InterPro"/>
</dbReference>
<dbReference type="SUPFAM" id="SSF48619">
    <property type="entry name" value="Phospholipase A2, PLA2"/>
    <property type="match status" value="1"/>
</dbReference>
<reference evidence="2 3" key="1">
    <citation type="submission" date="2016-10" db="EMBL/GenBank/DDBJ databases">
        <title>Pseudoalteromonas amylolytica sp. nov., isolated from the surface seawater.</title>
        <authorList>
            <person name="Wu Y.-H."/>
            <person name="Cheng H."/>
            <person name="Jin X.-B."/>
            <person name="Wang C.-S."/>
            <person name="Xu X.-W."/>
        </authorList>
    </citation>
    <scope>NUCLEOTIDE SEQUENCE [LARGE SCALE GENOMIC DNA]</scope>
    <source>
        <strain evidence="2 3">JCM 12483</strain>
    </source>
</reference>
<dbReference type="InterPro" id="IPR036444">
    <property type="entry name" value="PLipase_A2_dom_sf"/>
</dbReference>
<dbReference type="EMBL" id="MNAN01000026">
    <property type="protein sequence ID" value="OHU96545.1"/>
    <property type="molecule type" value="Genomic_DNA"/>
</dbReference>
<dbReference type="AlphaFoldDB" id="A0A1S1NAW9"/>
<keyword evidence="1" id="KW-0732">Signal</keyword>
<evidence type="ECO:0000256" key="1">
    <source>
        <dbReference type="SAM" id="SignalP"/>
    </source>
</evidence>
<gene>
    <name evidence="2" type="ORF">BIW53_04245</name>
</gene>
<dbReference type="Proteomes" id="UP000180253">
    <property type="component" value="Unassembled WGS sequence"/>
</dbReference>
<sequence length="316" mass="35598">MKKTIISSCITFALGVGFTSSAFAKVCNTKTVVTDKCTIFKNDPSLNRKINKFIGDMHSSCNKHDRAYNTLGSDRGAADRRLKRDLRKDCLDNPLTMGACLPVVELAMAFVRSSGKELYLARQNEMLQHVKGVNSKMAADQCVATPEHQGYIDEGLLNHIASKFKSIVSRPPTAYEEYEMLSRYIPSEGHQGSSFNNAITSYAYNRRGINAPVITSISRYESVFPEVDYTWTPHILNNSYLQYDWSSTHTWGDQSNKKLTINFGNQFDKRAHVSGFLKVRRSIDERDVFFFSHRFTARGSCAPSPDQFCTILQPGP</sequence>
<proteinExistence type="predicted"/>
<dbReference type="GO" id="GO:0006644">
    <property type="term" value="P:phospholipid metabolic process"/>
    <property type="evidence" value="ECO:0007669"/>
    <property type="project" value="InterPro"/>
</dbReference>
<comment type="caution">
    <text evidence="2">The sequence shown here is derived from an EMBL/GenBank/DDBJ whole genome shotgun (WGS) entry which is preliminary data.</text>
</comment>
<feature type="chain" id="PRO_5010327458" description="SCP domain-containing protein" evidence="1">
    <location>
        <begin position="25"/>
        <end position="316"/>
    </location>
</feature>
<dbReference type="RefSeq" id="WP_070990573.1">
    <property type="nucleotide sequence ID" value="NZ_CBCSHD010000001.1"/>
</dbReference>
<name>A0A1S1NAW9_9GAMM</name>
<protein>
    <recommendedName>
        <fullName evidence="4">SCP domain-containing protein</fullName>
    </recommendedName>
</protein>